<protein>
    <recommendedName>
        <fullName evidence="1">SnoaL-like domain-containing protein</fullName>
    </recommendedName>
</protein>
<dbReference type="InterPro" id="IPR032710">
    <property type="entry name" value="NTF2-like_dom_sf"/>
</dbReference>
<feature type="domain" description="SnoaL-like" evidence="1">
    <location>
        <begin position="147"/>
        <end position="237"/>
    </location>
</feature>
<dbReference type="SUPFAM" id="SSF54427">
    <property type="entry name" value="NTF2-like"/>
    <property type="match status" value="2"/>
</dbReference>
<name>A0A0E4A1A2_9BACT</name>
<dbReference type="Proteomes" id="UP000033054">
    <property type="component" value="Chromosome"/>
</dbReference>
<evidence type="ECO:0000259" key="1">
    <source>
        <dbReference type="Pfam" id="PF12680"/>
    </source>
</evidence>
<dbReference type="InterPro" id="IPR037401">
    <property type="entry name" value="SnoaL-like"/>
</dbReference>
<dbReference type="OrthoDB" id="9812089at2"/>
<dbReference type="KEGG" id="srd:SD10_13875"/>
<dbReference type="HOGENOM" id="CLU_073327_1_0_10"/>
<reference evidence="2 3" key="1">
    <citation type="journal article" date="2014" name="Curr. Microbiol.">
        <title>Spirosoma radiotolerans sp. nov., a gamma-radiation-resistant bacterium isolated from gamma ray-irradiated soil.</title>
        <authorList>
            <person name="Lee J.J."/>
            <person name="Srinivasan S."/>
            <person name="Lim S."/>
            <person name="Joe M."/>
            <person name="Im S."/>
            <person name="Bae S.I."/>
            <person name="Park K.R."/>
            <person name="Han J.H."/>
            <person name="Park S.H."/>
            <person name="Joo B.M."/>
            <person name="Park S.J."/>
            <person name="Kim M.K."/>
        </authorList>
    </citation>
    <scope>NUCLEOTIDE SEQUENCE [LARGE SCALE GENOMIC DNA]</scope>
    <source>
        <strain evidence="2 3">DG5A</strain>
    </source>
</reference>
<accession>A0A0E4A1A2</accession>
<dbReference type="PATRIC" id="fig|1379870.5.peg.3018"/>
<dbReference type="Pfam" id="PF12680">
    <property type="entry name" value="SnoaL_2"/>
    <property type="match status" value="1"/>
</dbReference>
<organism evidence="2 3">
    <name type="scientific">Spirosoma radiotolerans</name>
    <dbReference type="NCBI Taxonomy" id="1379870"/>
    <lineage>
        <taxon>Bacteria</taxon>
        <taxon>Pseudomonadati</taxon>
        <taxon>Bacteroidota</taxon>
        <taxon>Cytophagia</taxon>
        <taxon>Cytophagales</taxon>
        <taxon>Cytophagaceae</taxon>
        <taxon>Spirosoma</taxon>
    </lineage>
</organism>
<evidence type="ECO:0000313" key="2">
    <source>
        <dbReference type="EMBL" id="AKD58522.1"/>
    </source>
</evidence>
<dbReference type="EMBL" id="CP010429">
    <property type="protein sequence ID" value="AKD58522.1"/>
    <property type="molecule type" value="Genomic_DNA"/>
</dbReference>
<evidence type="ECO:0000313" key="3">
    <source>
        <dbReference type="Proteomes" id="UP000033054"/>
    </source>
</evidence>
<dbReference type="AlphaFoldDB" id="A0A0E4A1A2"/>
<keyword evidence="3" id="KW-1185">Reference proteome</keyword>
<dbReference type="STRING" id="1379870.SD10_13875"/>
<proteinExistence type="predicted"/>
<gene>
    <name evidence="2" type="ORF">SD10_13875</name>
</gene>
<sequence>MQKETLHKSLIRDFYRRAVAQGDTAFAEQLISDTYIQHSSALKPGKAGVLEALNLMKQMPKPTATATPFMRLIAEDDYVVTNLRFDWGGRQKVVVDLFRFENNQVAEHWDAVQEQPETTANGNAMMDGDLPSEDTALTATNKKIAVEFYQRIFIDRQVQDLPEFVADDLIQHNPEIANGLEGLHAYLRQPSDTKSTLTIHRTISEGNFVVIQAEGKRAANPIMVYEIFRLDQRKVVEQWTVESRL</sequence>
<dbReference type="Gene3D" id="3.10.450.50">
    <property type="match status" value="2"/>
</dbReference>